<dbReference type="RefSeq" id="WP_168140487.1">
    <property type="nucleotide sequence ID" value="NZ_CP038797.1"/>
</dbReference>
<name>A0A6H0S055_9MYCO</name>
<protein>
    <submittedName>
        <fullName evidence="2">Heavy metal transporter</fullName>
    </submittedName>
</protein>
<reference evidence="2 3" key="1">
    <citation type="submission" date="2019-04" db="EMBL/GenBank/DDBJ databases">
        <title>Draft, Whole-Genome Sequence of the Anthracene-degrading Mycobacterium frederiksbergense LB501T, Isolated from a Polycyclic Aromatic Hydrocarbon (PAH)-Contaminated Soil.</title>
        <authorList>
            <person name="Augelletti F."/>
        </authorList>
    </citation>
    <scope>NUCLEOTIDE SEQUENCE [LARGE SCALE GENOMIC DNA]</scope>
    <source>
        <strain evidence="2 3">LB 501T</strain>
        <plasmid evidence="2 3">unnamed1</plasmid>
    </source>
</reference>
<dbReference type="EMBL" id="CP038797">
    <property type="protein sequence ID" value="QIV79705.1"/>
    <property type="molecule type" value="Genomic_DNA"/>
</dbReference>
<accession>A0A6H0S055</accession>
<feature type="domain" description="HMA" evidence="1">
    <location>
        <begin position="3"/>
        <end position="68"/>
    </location>
</feature>
<evidence type="ECO:0000313" key="3">
    <source>
        <dbReference type="Proteomes" id="UP000501849"/>
    </source>
</evidence>
<dbReference type="Pfam" id="PF00403">
    <property type="entry name" value="HMA"/>
    <property type="match status" value="1"/>
</dbReference>
<evidence type="ECO:0000259" key="1">
    <source>
        <dbReference type="PROSITE" id="PS50846"/>
    </source>
</evidence>
<dbReference type="SUPFAM" id="SSF55008">
    <property type="entry name" value="HMA, heavy metal-associated domain"/>
    <property type="match status" value="1"/>
</dbReference>
<keyword evidence="2" id="KW-0614">Plasmid</keyword>
<sequence>MSTTTTYTVTGMSCGHCETSVREEVGGVAGVRGVEVSAKTGALTVTSDGSVDDAQVVAAVAEAGYSAVRVA</sequence>
<dbReference type="KEGG" id="mfre:EXE63_01365"/>
<dbReference type="AlphaFoldDB" id="A0A6H0S055"/>
<dbReference type="Proteomes" id="UP000501849">
    <property type="component" value="Plasmid unnamed1"/>
</dbReference>
<organism evidence="2 3">
    <name type="scientific">Mycolicibacterium frederiksbergense</name>
    <dbReference type="NCBI Taxonomy" id="117567"/>
    <lineage>
        <taxon>Bacteria</taxon>
        <taxon>Bacillati</taxon>
        <taxon>Actinomycetota</taxon>
        <taxon>Actinomycetes</taxon>
        <taxon>Mycobacteriales</taxon>
        <taxon>Mycobacteriaceae</taxon>
        <taxon>Mycolicibacterium</taxon>
    </lineage>
</organism>
<evidence type="ECO:0000313" key="2">
    <source>
        <dbReference type="EMBL" id="QIV79705.1"/>
    </source>
</evidence>
<dbReference type="PROSITE" id="PS50846">
    <property type="entry name" value="HMA_2"/>
    <property type="match status" value="1"/>
</dbReference>
<dbReference type="InterPro" id="IPR036163">
    <property type="entry name" value="HMA_dom_sf"/>
</dbReference>
<dbReference type="Gene3D" id="3.30.70.100">
    <property type="match status" value="1"/>
</dbReference>
<keyword evidence="3" id="KW-1185">Reference proteome</keyword>
<dbReference type="GO" id="GO:0046872">
    <property type="term" value="F:metal ion binding"/>
    <property type="evidence" value="ECO:0007669"/>
    <property type="project" value="InterPro"/>
</dbReference>
<gene>
    <name evidence="2" type="ORF">EXE63_01365</name>
</gene>
<proteinExistence type="predicted"/>
<geneLocation type="plasmid" evidence="2 3">
    <name>unnamed1</name>
</geneLocation>
<dbReference type="InterPro" id="IPR006121">
    <property type="entry name" value="HMA_dom"/>
</dbReference>